<dbReference type="CDD" id="cd14942">
    <property type="entry name" value="TRAPPC3_bet3"/>
    <property type="match status" value="1"/>
</dbReference>
<comment type="function">
    <text evidence="1">May play a role in vesicular transport from endoplasmic reticulum to Golgi.</text>
</comment>
<evidence type="ECO:0000256" key="4">
    <source>
        <dbReference type="ARBA" id="ARBA00006218"/>
    </source>
</evidence>
<comment type="caution">
    <text evidence="13">The sequence shown here is derived from an EMBL/GenBank/DDBJ whole genome shotgun (WGS) entry which is preliminary data.</text>
</comment>
<dbReference type="GO" id="GO:0030008">
    <property type="term" value="C:TRAPP complex"/>
    <property type="evidence" value="ECO:0007669"/>
    <property type="project" value="InterPro"/>
</dbReference>
<evidence type="ECO:0000256" key="5">
    <source>
        <dbReference type="ARBA" id="ARBA00022448"/>
    </source>
</evidence>
<organism evidence="13 14">
    <name type="scientific">Rousettus aegyptiacus</name>
    <name type="common">Egyptian fruit bat</name>
    <name type="synonym">Pteropus aegyptiacus</name>
    <dbReference type="NCBI Taxonomy" id="9407"/>
    <lineage>
        <taxon>Eukaryota</taxon>
        <taxon>Metazoa</taxon>
        <taxon>Chordata</taxon>
        <taxon>Craniata</taxon>
        <taxon>Vertebrata</taxon>
        <taxon>Euteleostomi</taxon>
        <taxon>Mammalia</taxon>
        <taxon>Eutheria</taxon>
        <taxon>Laurasiatheria</taxon>
        <taxon>Chiroptera</taxon>
        <taxon>Yinpterochiroptera</taxon>
        <taxon>Pteropodoidea</taxon>
        <taxon>Pteropodidae</taxon>
        <taxon>Rousettinae</taxon>
        <taxon>Rousettus</taxon>
    </lineage>
</organism>
<dbReference type="Pfam" id="PF04051">
    <property type="entry name" value="TRAPP"/>
    <property type="match status" value="1"/>
</dbReference>
<evidence type="ECO:0000313" key="14">
    <source>
        <dbReference type="Proteomes" id="UP000593571"/>
    </source>
</evidence>
<sequence>MSRQANRGTESKKMSSELFTLTYGALVTQLCKDYENDEDVNKQLDKMGYNIGVRLIEDFLARSNVGRCHDFRETADVIAKVAFKMYLGITPSITNWSPAGDEFSLILENNPLVDFVELPDNHSSLIYSNLLCGVLRGALEMVSAALYILGHLKCSRGLINVLMNKREKRKAFRLPSASLPKMVMLLSIGSKLDVSMWW</sequence>
<gene>
    <name evidence="13" type="ORF">HJG63_019799</name>
</gene>
<keyword evidence="8" id="KW-0333">Golgi apparatus</keyword>
<dbReference type="EMBL" id="JACASE010000001">
    <property type="protein sequence ID" value="KAF6508768.1"/>
    <property type="molecule type" value="Genomic_DNA"/>
</dbReference>
<keyword evidence="6" id="KW-0256">Endoplasmic reticulum</keyword>
<dbReference type="Proteomes" id="UP000593571">
    <property type="component" value="Unassembled WGS sequence"/>
</dbReference>
<protein>
    <recommendedName>
        <fullName evidence="12">Trafficking protein particle complex subunit 3</fullName>
    </recommendedName>
</protein>
<evidence type="ECO:0000256" key="6">
    <source>
        <dbReference type="ARBA" id="ARBA00022824"/>
    </source>
</evidence>
<dbReference type="SUPFAM" id="SSF111126">
    <property type="entry name" value="Ligand-binding domain in the NO signalling and Golgi transport"/>
    <property type="match status" value="1"/>
</dbReference>
<comment type="subcellular location">
    <subcellularLocation>
        <location evidence="3">Endoplasmic reticulum</location>
    </subcellularLocation>
    <subcellularLocation>
        <location evidence="2">Golgi apparatus</location>
        <location evidence="2">cis-Golgi network</location>
    </subcellularLocation>
</comment>
<evidence type="ECO:0000256" key="8">
    <source>
        <dbReference type="ARBA" id="ARBA00023034"/>
    </source>
</evidence>
<dbReference type="InterPro" id="IPR024096">
    <property type="entry name" value="NO_sig/Golgi_transp_ligand-bd"/>
</dbReference>
<dbReference type="PANTHER" id="PTHR13048">
    <property type="entry name" value="TRAFFICKING PROTEIN PARTICLE COMPLEX SUBUNIT 3"/>
    <property type="match status" value="1"/>
</dbReference>
<dbReference type="GO" id="GO:0048193">
    <property type="term" value="P:Golgi vesicle transport"/>
    <property type="evidence" value="ECO:0007669"/>
    <property type="project" value="InterPro"/>
</dbReference>
<evidence type="ECO:0000256" key="7">
    <source>
        <dbReference type="ARBA" id="ARBA00022892"/>
    </source>
</evidence>
<dbReference type="InterPro" id="IPR007194">
    <property type="entry name" value="TRAPP_component"/>
</dbReference>
<proteinExistence type="inferred from homology"/>
<evidence type="ECO:0000256" key="10">
    <source>
        <dbReference type="ARBA" id="ARBA00023288"/>
    </source>
</evidence>
<evidence type="ECO:0000256" key="12">
    <source>
        <dbReference type="ARBA" id="ARBA00068380"/>
    </source>
</evidence>
<dbReference type="InterPro" id="IPR016721">
    <property type="entry name" value="Bet3"/>
</dbReference>
<dbReference type="Gene3D" id="3.30.1380.20">
    <property type="entry name" value="Trafficking protein particle complex subunit 3"/>
    <property type="match status" value="1"/>
</dbReference>
<evidence type="ECO:0000256" key="1">
    <source>
        <dbReference type="ARBA" id="ARBA00002910"/>
    </source>
</evidence>
<keyword evidence="9" id="KW-0564">Palmitate</keyword>
<comment type="subunit">
    <text evidence="11">Homodimer. Component of the multisubunit transport protein particle (TRAPP) complex, which includes at least TRAPPC2, TRAPPC2L, TRAPPC3, TRAPPC3L, TRAPPC4, TRAPPC5, TRAPPC8, TRAPPC9, TRAPPC10, TRAPPC11 and TRAPPC12. Heterodimer with TRAPPC6A. The heterodimer TRAPPC3-TRAPPC6A interacts with TRAPPC2L. Heterodimer with TRAPPC6b. The heterodimer TRAPPC6B-TRAPPC3 interacts with TRAPPC1 likely providing a core for TRAPP complex formation.</text>
</comment>
<reference evidence="13 14" key="1">
    <citation type="journal article" date="2020" name="Nature">
        <title>Six reference-quality genomes reveal evolution of bat adaptations.</title>
        <authorList>
            <person name="Jebb D."/>
            <person name="Huang Z."/>
            <person name="Pippel M."/>
            <person name="Hughes G.M."/>
            <person name="Lavrichenko K."/>
            <person name="Devanna P."/>
            <person name="Winkler S."/>
            <person name="Jermiin L.S."/>
            <person name="Skirmuntt E.C."/>
            <person name="Katzourakis A."/>
            <person name="Burkitt-Gray L."/>
            <person name="Ray D.A."/>
            <person name="Sullivan K.A.M."/>
            <person name="Roscito J.G."/>
            <person name="Kirilenko B.M."/>
            <person name="Davalos L.M."/>
            <person name="Corthals A.P."/>
            <person name="Power M.L."/>
            <person name="Jones G."/>
            <person name="Ransome R.D."/>
            <person name="Dechmann D.K.N."/>
            <person name="Locatelli A.G."/>
            <person name="Puechmaille S.J."/>
            <person name="Fedrigo O."/>
            <person name="Jarvis E.D."/>
            <person name="Hiller M."/>
            <person name="Vernes S.C."/>
            <person name="Myers E.W."/>
            <person name="Teeling E.C."/>
        </authorList>
    </citation>
    <scope>NUCLEOTIDE SEQUENCE [LARGE SCALE GENOMIC DNA]</scope>
    <source>
        <strain evidence="13">MRouAeg1</strain>
        <tissue evidence="13">Muscle</tissue>
    </source>
</reference>
<name>A0A7J8KIV6_ROUAE</name>
<keyword evidence="10" id="KW-0449">Lipoprotein</keyword>
<keyword evidence="5" id="KW-0813">Transport</keyword>
<evidence type="ECO:0000256" key="2">
    <source>
        <dbReference type="ARBA" id="ARBA00004222"/>
    </source>
</evidence>
<dbReference type="GO" id="GO:0005794">
    <property type="term" value="C:Golgi apparatus"/>
    <property type="evidence" value="ECO:0007669"/>
    <property type="project" value="UniProtKB-SubCell"/>
</dbReference>
<dbReference type="AlphaFoldDB" id="A0A7J8KIV6"/>
<evidence type="ECO:0000313" key="13">
    <source>
        <dbReference type="EMBL" id="KAF6508768.1"/>
    </source>
</evidence>
<evidence type="ECO:0000256" key="11">
    <source>
        <dbReference type="ARBA" id="ARBA00063686"/>
    </source>
</evidence>
<keyword evidence="7" id="KW-0931">ER-Golgi transport</keyword>
<dbReference type="FunFam" id="3.30.1380.20:FF:000003">
    <property type="entry name" value="Trafficking protein particle complex subunit"/>
    <property type="match status" value="1"/>
</dbReference>
<dbReference type="GO" id="GO:0005783">
    <property type="term" value="C:endoplasmic reticulum"/>
    <property type="evidence" value="ECO:0007669"/>
    <property type="project" value="UniProtKB-SubCell"/>
</dbReference>
<evidence type="ECO:0000256" key="3">
    <source>
        <dbReference type="ARBA" id="ARBA00004240"/>
    </source>
</evidence>
<evidence type="ECO:0000256" key="9">
    <source>
        <dbReference type="ARBA" id="ARBA00023139"/>
    </source>
</evidence>
<accession>A0A7J8KIV6</accession>
<keyword evidence="14" id="KW-1185">Reference proteome</keyword>
<comment type="similarity">
    <text evidence="4">Belongs to the TRAPP small subunits family. BET3 subfamily.</text>
</comment>